<dbReference type="Gene3D" id="3.40.190.10">
    <property type="entry name" value="Periplasmic binding protein-like II"/>
    <property type="match status" value="2"/>
</dbReference>
<reference evidence="7 8" key="1">
    <citation type="submission" date="2019-08" db="EMBL/GenBank/DDBJ databases">
        <title>Hyperibacter terrae gen. nov., sp. nov. and Hyperibacter viscosus sp. nov., two new members in the family Rhodospirillaceae isolated from the rhizosphere of Hypericum perforatum.</title>
        <authorList>
            <person name="Noviana Z."/>
        </authorList>
    </citation>
    <scope>NUCLEOTIDE SEQUENCE [LARGE SCALE GENOMIC DNA]</scope>
    <source>
        <strain evidence="7 8">R5913</strain>
    </source>
</reference>
<keyword evidence="3 5" id="KW-0732">Signal</keyword>
<organism evidence="7 8">
    <name type="scientific">Hypericibacter terrae</name>
    <dbReference type="NCBI Taxonomy" id="2602015"/>
    <lineage>
        <taxon>Bacteria</taxon>
        <taxon>Pseudomonadati</taxon>
        <taxon>Pseudomonadota</taxon>
        <taxon>Alphaproteobacteria</taxon>
        <taxon>Rhodospirillales</taxon>
        <taxon>Dongiaceae</taxon>
        <taxon>Hypericibacter</taxon>
    </lineage>
</organism>
<dbReference type="SMART" id="SM00062">
    <property type="entry name" value="PBPb"/>
    <property type="match status" value="1"/>
</dbReference>
<dbReference type="Proteomes" id="UP000326202">
    <property type="component" value="Chromosome"/>
</dbReference>
<evidence type="ECO:0000259" key="6">
    <source>
        <dbReference type="SMART" id="SM00062"/>
    </source>
</evidence>
<dbReference type="InterPro" id="IPR001638">
    <property type="entry name" value="Solute-binding_3/MltF_N"/>
</dbReference>
<dbReference type="SUPFAM" id="SSF53850">
    <property type="entry name" value="Periplasmic binding protein-like II"/>
    <property type="match status" value="1"/>
</dbReference>
<dbReference type="GO" id="GO:0030313">
    <property type="term" value="C:cell envelope"/>
    <property type="evidence" value="ECO:0007669"/>
    <property type="project" value="UniProtKB-SubCell"/>
</dbReference>
<dbReference type="EMBL" id="CP042906">
    <property type="protein sequence ID" value="QEX15983.1"/>
    <property type="molecule type" value="Genomic_DNA"/>
</dbReference>
<dbReference type="PANTHER" id="PTHR35936">
    <property type="entry name" value="MEMBRANE-BOUND LYTIC MUREIN TRANSGLYCOSYLASE F"/>
    <property type="match status" value="1"/>
</dbReference>
<evidence type="ECO:0000256" key="2">
    <source>
        <dbReference type="ARBA" id="ARBA00010333"/>
    </source>
</evidence>
<dbReference type="PROSITE" id="PS01039">
    <property type="entry name" value="SBP_BACTERIAL_3"/>
    <property type="match status" value="1"/>
</dbReference>
<feature type="chain" id="PRO_5023942565" evidence="5">
    <location>
        <begin position="30"/>
        <end position="276"/>
    </location>
</feature>
<feature type="domain" description="Solute-binding protein family 3/N-terminal" evidence="6">
    <location>
        <begin position="42"/>
        <end position="271"/>
    </location>
</feature>
<dbReference type="OrthoDB" id="7341446at2"/>
<dbReference type="CDD" id="cd01004">
    <property type="entry name" value="PBP2_MidA_like"/>
    <property type="match status" value="1"/>
</dbReference>
<keyword evidence="8" id="KW-1185">Reference proteome</keyword>
<dbReference type="PANTHER" id="PTHR35936:SF17">
    <property type="entry name" value="ARGININE-BINDING EXTRACELLULAR PROTEIN ARTP"/>
    <property type="match status" value="1"/>
</dbReference>
<dbReference type="KEGG" id="htq:FRZ44_12730"/>
<dbReference type="AlphaFoldDB" id="A0A5J6MET2"/>
<evidence type="ECO:0000313" key="7">
    <source>
        <dbReference type="EMBL" id="QEX15983.1"/>
    </source>
</evidence>
<evidence type="ECO:0000256" key="3">
    <source>
        <dbReference type="ARBA" id="ARBA00022729"/>
    </source>
</evidence>
<evidence type="ECO:0000256" key="1">
    <source>
        <dbReference type="ARBA" id="ARBA00004196"/>
    </source>
</evidence>
<name>A0A5J6MET2_9PROT</name>
<evidence type="ECO:0000256" key="4">
    <source>
        <dbReference type="RuleBase" id="RU003744"/>
    </source>
</evidence>
<evidence type="ECO:0000256" key="5">
    <source>
        <dbReference type="SAM" id="SignalP"/>
    </source>
</evidence>
<comment type="subcellular location">
    <subcellularLocation>
        <location evidence="1">Cell envelope</location>
    </subcellularLocation>
</comment>
<accession>A0A5J6MET2</accession>
<dbReference type="InterPro" id="IPR018313">
    <property type="entry name" value="SBP_3_CS"/>
</dbReference>
<gene>
    <name evidence="7" type="ORF">FRZ44_12730</name>
</gene>
<evidence type="ECO:0000313" key="8">
    <source>
        <dbReference type="Proteomes" id="UP000326202"/>
    </source>
</evidence>
<protein>
    <submittedName>
        <fullName evidence="7">ABC transporter substrate-binding protein</fullName>
    </submittedName>
</protein>
<proteinExistence type="inferred from homology"/>
<dbReference type="RefSeq" id="WP_151176390.1">
    <property type="nucleotide sequence ID" value="NZ_CP042906.1"/>
</dbReference>
<sequence length="276" mass="29280">MKTKRTHRAAIAAIAAAAVISLLTLPAQAGTPAPERIAKNGKIVFCTDISFPPFEYFDPQTNEPAGFDIDIGKALAAEMGIKSEHKNIAFDGLIPALQAGQCDAILSGLFDKPARREVLDFVNYAYVGNAVIVKADSPLKFDALTDISGKAVAVESGSTLEQDLVDANTKLAASGKAPIKIVALPKASDAFQQLTTGLVDIYYGSTVQEAYFNSQNASQVKLASPQTSAFYTGVGTLKKDADLHDALAAAFKAIQASGEYDKIVKAWKFDAMAYKP</sequence>
<feature type="signal peptide" evidence="5">
    <location>
        <begin position="1"/>
        <end position="29"/>
    </location>
</feature>
<comment type="similarity">
    <text evidence="2 4">Belongs to the bacterial solute-binding protein 3 family.</text>
</comment>
<dbReference type="Pfam" id="PF00497">
    <property type="entry name" value="SBP_bac_3"/>
    <property type="match status" value="1"/>
</dbReference>